<dbReference type="Gene3D" id="1.10.10.10">
    <property type="entry name" value="Winged helix-like DNA-binding domain superfamily/Winged helix DNA-binding domain"/>
    <property type="match status" value="1"/>
</dbReference>
<dbReference type="InterPro" id="IPR005119">
    <property type="entry name" value="LysR_subst-bd"/>
</dbReference>
<evidence type="ECO:0000256" key="1">
    <source>
        <dbReference type="ARBA" id="ARBA00009437"/>
    </source>
</evidence>
<dbReference type="PANTHER" id="PTHR30537">
    <property type="entry name" value="HTH-TYPE TRANSCRIPTIONAL REGULATOR"/>
    <property type="match status" value="1"/>
</dbReference>
<dbReference type="GO" id="GO:0043565">
    <property type="term" value="F:sequence-specific DNA binding"/>
    <property type="evidence" value="ECO:0007669"/>
    <property type="project" value="TreeGrafter"/>
</dbReference>
<evidence type="ECO:0000313" key="7">
    <source>
        <dbReference type="Proteomes" id="UP001147830"/>
    </source>
</evidence>
<keyword evidence="4" id="KW-0804">Transcription</keyword>
<protein>
    <submittedName>
        <fullName evidence="6">LysR family transcriptional regulator</fullName>
    </submittedName>
</protein>
<dbReference type="GO" id="GO:0006351">
    <property type="term" value="P:DNA-templated transcription"/>
    <property type="evidence" value="ECO:0007669"/>
    <property type="project" value="TreeGrafter"/>
</dbReference>
<evidence type="ECO:0000256" key="4">
    <source>
        <dbReference type="ARBA" id="ARBA00023163"/>
    </source>
</evidence>
<dbReference type="Pfam" id="PF03466">
    <property type="entry name" value="LysR_substrate"/>
    <property type="match status" value="1"/>
</dbReference>
<dbReference type="InterPro" id="IPR036390">
    <property type="entry name" value="WH_DNA-bd_sf"/>
</dbReference>
<dbReference type="Proteomes" id="UP001147830">
    <property type="component" value="Unassembled WGS sequence"/>
</dbReference>
<comment type="similarity">
    <text evidence="1">Belongs to the LysR transcriptional regulatory family.</text>
</comment>
<dbReference type="GO" id="GO:0003700">
    <property type="term" value="F:DNA-binding transcription factor activity"/>
    <property type="evidence" value="ECO:0007669"/>
    <property type="project" value="InterPro"/>
</dbReference>
<organism evidence="6 7">
    <name type="scientific">Thalassolituus pacificus</name>
    <dbReference type="NCBI Taxonomy" id="2975440"/>
    <lineage>
        <taxon>Bacteria</taxon>
        <taxon>Pseudomonadati</taxon>
        <taxon>Pseudomonadota</taxon>
        <taxon>Gammaproteobacteria</taxon>
        <taxon>Oceanospirillales</taxon>
        <taxon>Oceanospirillaceae</taxon>
        <taxon>Thalassolituus</taxon>
    </lineage>
</organism>
<gene>
    <name evidence="6" type="ORF">NYR02_17310</name>
</gene>
<evidence type="ECO:0000259" key="5">
    <source>
        <dbReference type="PROSITE" id="PS50931"/>
    </source>
</evidence>
<evidence type="ECO:0000313" key="6">
    <source>
        <dbReference type="EMBL" id="MCT7360782.1"/>
    </source>
</evidence>
<dbReference type="Gene3D" id="3.40.190.290">
    <property type="match status" value="1"/>
</dbReference>
<name>A0A9X3AJ86_9GAMM</name>
<dbReference type="CDD" id="cd08422">
    <property type="entry name" value="PBP2_CrgA_like"/>
    <property type="match status" value="1"/>
</dbReference>
<reference evidence="6" key="1">
    <citation type="journal article" date="2022" name="Front. Microbiol.">
        <title>Genome-based taxonomic rearrangement of Oceanobacter-related bacteria including the description of Thalassolituus hydrocarbonoclasticus sp. nov. and Thalassolituus pacificus sp. nov. and emended description of the genus Thalassolituus.</title>
        <authorList>
            <person name="Dong C."/>
            <person name="Wei L."/>
            <person name="Wang J."/>
            <person name="Lai Q."/>
            <person name="Huang Z."/>
            <person name="Shao Z."/>
        </authorList>
    </citation>
    <scope>NUCLEOTIDE SEQUENCE</scope>
    <source>
        <strain evidence="6">59MF3M-4</strain>
    </source>
</reference>
<dbReference type="EMBL" id="JAOANI010000028">
    <property type="protein sequence ID" value="MCT7360782.1"/>
    <property type="molecule type" value="Genomic_DNA"/>
</dbReference>
<dbReference type="Pfam" id="PF00126">
    <property type="entry name" value="HTH_1"/>
    <property type="match status" value="1"/>
</dbReference>
<dbReference type="AlphaFoldDB" id="A0A9X3AJ86"/>
<dbReference type="RefSeq" id="WP_260977605.1">
    <property type="nucleotide sequence ID" value="NZ_JAOANI010000028.1"/>
</dbReference>
<proteinExistence type="inferred from homology"/>
<evidence type="ECO:0000256" key="2">
    <source>
        <dbReference type="ARBA" id="ARBA00023015"/>
    </source>
</evidence>
<sequence length="325" mass="36213">MLDLNQLTVFIRVVDEGSFTAAGKALGMPKSRVSRMVADLEASLGARLLQRTTRQLSMTEVGSAYYSRCRHLVHEIIEAHEMISDREGNPQGLLRIAVPMMAGSGVMGHYFARYQAQYPDVRLEVIHTDRPVNLIQEGFDLGVYLGDLPDSSLIARTLAESDSVLCAAPSYLARVGRPLHPHDLVQMRCVKIGEGSQPQTYELTHNETGEVVEVKVEPTISTNSVVAALGSMVQGAGIGDVHYLLAGEQFLNGQLVPLFTDWRLRPQPISLAYPSRQYLPRKVRVFIDFMVEEAQRLERVLDSLPTTEEQITAFAKLLRNEERKP</sequence>
<dbReference type="PANTHER" id="PTHR30537:SF68">
    <property type="entry name" value="TRANSCRIPTIONAL REGULATOR-RELATED"/>
    <property type="match status" value="1"/>
</dbReference>
<dbReference type="SUPFAM" id="SSF46785">
    <property type="entry name" value="Winged helix' DNA-binding domain"/>
    <property type="match status" value="1"/>
</dbReference>
<dbReference type="PROSITE" id="PS50931">
    <property type="entry name" value="HTH_LYSR"/>
    <property type="match status" value="1"/>
</dbReference>
<feature type="domain" description="HTH lysR-type" evidence="5">
    <location>
        <begin position="2"/>
        <end position="59"/>
    </location>
</feature>
<keyword evidence="2" id="KW-0805">Transcription regulation</keyword>
<keyword evidence="7" id="KW-1185">Reference proteome</keyword>
<dbReference type="InterPro" id="IPR058163">
    <property type="entry name" value="LysR-type_TF_proteobact-type"/>
</dbReference>
<dbReference type="InterPro" id="IPR000847">
    <property type="entry name" value="LysR_HTH_N"/>
</dbReference>
<dbReference type="SUPFAM" id="SSF53850">
    <property type="entry name" value="Periplasmic binding protein-like II"/>
    <property type="match status" value="1"/>
</dbReference>
<evidence type="ECO:0000256" key="3">
    <source>
        <dbReference type="ARBA" id="ARBA00023125"/>
    </source>
</evidence>
<dbReference type="InterPro" id="IPR036388">
    <property type="entry name" value="WH-like_DNA-bd_sf"/>
</dbReference>
<accession>A0A9X3AJ86</accession>
<comment type="caution">
    <text evidence="6">The sequence shown here is derived from an EMBL/GenBank/DDBJ whole genome shotgun (WGS) entry which is preliminary data.</text>
</comment>
<dbReference type="FunFam" id="1.10.10.10:FF:000001">
    <property type="entry name" value="LysR family transcriptional regulator"/>
    <property type="match status" value="1"/>
</dbReference>
<reference evidence="6" key="2">
    <citation type="submission" date="2022-08" db="EMBL/GenBank/DDBJ databases">
        <authorList>
            <person name="Dong C."/>
        </authorList>
    </citation>
    <scope>NUCLEOTIDE SEQUENCE</scope>
    <source>
        <strain evidence="6">59MF3M-4</strain>
    </source>
</reference>
<keyword evidence="3" id="KW-0238">DNA-binding</keyword>